<protein>
    <submittedName>
        <fullName evidence="1">Uncharacterized protein</fullName>
    </submittedName>
</protein>
<proteinExistence type="predicted"/>
<dbReference type="VEuPathDB" id="FungiDB:VP01_2137g2"/>
<organism evidence="1 2">
    <name type="scientific">Puccinia sorghi</name>
    <dbReference type="NCBI Taxonomy" id="27349"/>
    <lineage>
        <taxon>Eukaryota</taxon>
        <taxon>Fungi</taxon>
        <taxon>Dikarya</taxon>
        <taxon>Basidiomycota</taxon>
        <taxon>Pucciniomycotina</taxon>
        <taxon>Pucciniomycetes</taxon>
        <taxon>Pucciniales</taxon>
        <taxon>Pucciniaceae</taxon>
        <taxon>Puccinia</taxon>
    </lineage>
</organism>
<dbReference type="EMBL" id="LAVV01006989">
    <property type="protein sequence ID" value="KNZ57524.1"/>
    <property type="molecule type" value="Genomic_DNA"/>
</dbReference>
<evidence type="ECO:0000313" key="1">
    <source>
        <dbReference type="EMBL" id="KNZ57524.1"/>
    </source>
</evidence>
<accession>A0A0L6V9Y0</accession>
<keyword evidence="2" id="KW-1185">Reference proteome</keyword>
<dbReference type="AlphaFoldDB" id="A0A0L6V9Y0"/>
<gene>
    <name evidence="1" type="ORF">VP01_2137g2</name>
</gene>
<dbReference type="Proteomes" id="UP000037035">
    <property type="component" value="Unassembled WGS sequence"/>
</dbReference>
<sequence>MSYHQLRKKLGIPLKISMRTILEDSGINRIHWDKIVFVSALTLNQILTHRAKKSPFDLFKNRTIPLSELGVLVGYNEELQSYDHVLTDSGRIVSTKNVHFLEPINLQIGIYPFTKKMTGQLRSSLLKLLKILIHVLSLLAWNHKFLKN</sequence>
<reference evidence="1 2" key="1">
    <citation type="submission" date="2015-08" db="EMBL/GenBank/DDBJ databases">
        <title>Next Generation Sequencing and Analysis of the Genome of Puccinia sorghi L Schw, the Causal Agent of Maize Common Rust.</title>
        <authorList>
            <person name="Rochi L."/>
            <person name="Burguener G."/>
            <person name="Darino M."/>
            <person name="Turjanski A."/>
            <person name="Kreff E."/>
            <person name="Dieguez M.J."/>
            <person name="Sacco F."/>
        </authorList>
    </citation>
    <scope>NUCLEOTIDE SEQUENCE [LARGE SCALE GENOMIC DNA]</scope>
    <source>
        <strain evidence="1 2">RO10H11247</strain>
    </source>
</reference>
<comment type="caution">
    <text evidence="1">The sequence shown here is derived from an EMBL/GenBank/DDBJ whole genome shotgun (WGS) entry which is preliminary data.</text>
</comment>
<evidence type="ECO:0000313" key="2">
    <source>
        <dbReference type="Proteomes" id="UP000037035"/>
    </source>
</evidence>
<dbReference type="OrthoDB" id="3544839at2759"/>
<name>A0A0L6V9Y0_9BASI</name>